<evidence type="ECO:0000313" key="16">
    <source>
        <dbReference type="EMBL" id="KAJ1684374.1"/>
    </source>
</evidence>
<evidence type="ECO:0000256" key="1">
    <source>
        <dbReference type="ARBA" id="ARBA00000826"/>
    </source>
</evidence>
<evidence type="ECO:0000259" key="15">
    <source>
        <dbReference type="PROSITE" id="PS51462"/>
    </source>
</evidence>
<dbReference type="CDD" id="cd18876">
    <property type="entry name" value="NUDIX_Hydrolase"/>
    <property type="match status" value="1"/>
</dbReference>
<dbReference type="GO" id="GO:0043169">
    <property type="term" value="F:cation binding"/>
    <property type="evidence" value="ECO:0007669"/>
    <property type="project" value="InterPro"/>
</dbReference>
<dbReference type="GO" id="GO:0004553">
    <property type="term" value="F:hydrolase activity, hydrolyzing O-glycosyl compounds"/>
    <property type="evidence" value="ECO:0007669"/>
    <property type="project" value="InterPro"/>
</dbReference>
<dbReference type="InterPro" id="IPR054169">
    <property type="entry name" value="GlgB_N"/>
</dbReference>
<name>A0A9P9Z8N0_9POAL</name>
<dbReference type="InterPro" id="IPR020084">
    <property type="entry name" value="NUDIX_hydrolase_CS"/>
</dbReference>
<comment type="similarity">
    <text evidence="5">Belongs to the glycosyl hydrolase 13 family. GlgB subfamily.</text>
</comment>
<dbReference type="PANTHER" id="PTHR43651:SF3">
    <property type="entry name" value="1,4-ALPHA-GLUCAN-BRANCHING ENZYME"/>
    <property type="match status" value="1"/>
</dbReference>
<evidence type="ECO:0000256" key="8">
    <source>
        <dbReference type="ARBA" id="ARBA00022676"/>
    </source>
</evidence>
<dbReference type="SUPFAM" id="SSF51445">
    <property type="entry name" value="(Trans)glycosidases"/>
    <property type="match status" value="1"/>
</dbReference>
<dbReference type="NCBIfam" id="NF008967">
    <property type="entry name" value="PRK12313.1"/>
    <property type="match status" value="1"/>
</dbReference>
<dbReference type="Pfam" id="PF00293">
    <property type="entry name" value="NUDIX"/>
    <property type="match status" value="1"/>
</dbReference>
<dbReference type="FunFam" id="2.60.40.1180:FF:000002">
    <property type="entry name" value="1,4-alpha-glucan branching enzyme GlgB"/>
    <property type="match status" value="1"/>
</dbReference>
<dbReference type="InterPro" id="IPR004193">
    <property type="entry name" value="Glyco_hydro_13_N"/>
</dbReference>
<feature type="domain" description="Nudix hydrolase" evidence="15">
    <location>
        <begin position="898"/>
        <end position="1028"/>
    </location>
</feature>
<dbReference type="Proteomes" id="UP001151287">
    <property type="component" value="Unassembled WGS sequence"/>
</dbReference>
<comment type="pathway">
    <text evidence="4">Glycan biosynthesis; glycogen biosynthesis.</text>
</comment>
<dbReference type="HAMAP" id="MF_00685">
    <property type="entry name" value="GlgB"/>
    <property type="match status" value="1"/>
</dbReference>
<feature type="compositionally biased region" description="Basic and acidic residues" evidence="14">
    <location>
        <begin position="1"/>
        <end position="10"/>
    </location>
</feature>
<evidence type="ECO:0000256" key="6">
    <source>
        <dbReference type="ARBA" id="ARBA00012541"/>
    </source>
</evidence>
<keyword evidence="13" id="KW-0119">Carbohydrate metabolism</keyword>
<accession>A0A9P9Z8N0</accession>
<dbReference type="GO" id="GO:0005829">
    <property type="term" value="C:cytosol"/>
    <property type="evidence" value="ECO:0007669"/>
    <property type="project" value="TreeGrafter"/>
</dbReference>
<comment type="catalytic activity">
    <reaction evidence="1">
        <text>Transfers a segment of a (1-&gt;4)-alpha-D-glucan chain to a primary hydroxy group in a similar glucan chain.</text>
        <dbReference type="EC" id="2.4.1.18"/>
    </reaction>
</comment>
<dbReference type="FunFam" id="2.60.40.10:FF:000169">
    <property type="entry name" value="1,4-alpha-glucan branching enzyme GlgB"/>
    <property type="match status" value="1"/>
</dbReference>
<dbReference type="NCBIfam" id="NF003811">
    <property type="entry name" value="PRK05402.1"/>
    <property type="match status" value="1"/>
</dbReference>
<gene>
    <name evidence="16" type="ORF">LUZ63_020129</name>
</gene>
<keyword evidence="17" id="KW-1185">Reference proteome</keyword>
<feature type="region of interest" description="Disordered" evidence="14">
    <location>
        <begin position="1"/>
        <end position="23"/>
    </location>
</feature>
<dbReference type="PROSITE" id="PS51462">
    <property type="entry name" value="NUDIX"/>
    <property type="match status" value="1"/>
</dbReference>
<comment type="caution">
    <text evidence="16">The sequence shown here is derived from an EMBL/GenBank/DDBJ whole genome shotgun (WGS) entry which is preliminary data.</text>
</comment>
<evidence type="ECO:0000256" key="10">
    <source>
        <dbReference type="ARBA" id="ARBA00022801"/>
    </source>
</evidence>
<sequence>MVAEGRHGSPHDVLGAHPDQGADGPVVTVRALRPLARSVVVVSGGTRTALEHVTDGVWEGALDVAEVPDYRLETTYDGGEPQLADDPYRYLPTLGETDLHLIGEGRHEELWRVLGAHVRHYPGLGSEPVTGTSFAVWAPQALGVRVKGDFTGWDGRLHPMRQLGSSGVWELFVPGVRGGATYKYEILGADGHWRDKADPMANATQVPPETASRVFESTYEWGDAAWLAERDSRSAVRSPMSVYEVHLGSWRRRPDGSSYSYAELGGMLADYCTAMGFTHVELLPVMEHPFGGSWGYQVTSYYAPTSRFGDPDGFRELVDTLHRRGVGVILDWVPGHFPKDEFALARFDGGPLYEHPDPRRGDQPDWGTHVFDFGRNEVRNFLVANALYWVEEFHADGIRVDAVASMLYLDYSREEGEWLPNQHGGREHLEAMALLQEMNAVVYRHHPGIVTVAEESTSWPGVTQPTSQGGLGFGFKWNMGWMHDSLQYIEREPVHRGWHAGEITFSMAYAYSENYVLPISHDEVVHGKGSLLRKMPGDRWKQLANLRAYLAFMWSHPGKQLLFMGSEFAQESEWAESRELDWWLLEHSEHASVQRLVRDLNVVYAEHPALWSADQDHDGFTWLDGDAGDGVLAYVRRPDADHADAGPLVCVVNFTDAPVHDYRVGLPSPGAWDELLNTDQHVYAGSGVGNGTLAATGDAWQGQPDSAVLTLPPLGVVWLVPEREPETERQRARRDPVRRRRAVTTGGRARRDRTARLRREVSTPSRDERGRDPTSSAPAPDYAGGVPPADPTAAWTRVSQGVARVSWSAPNGDDWWPSVEAVREAVDEALVDHRRVEAYVDPDDPVGHRIATTSGLRREGLLRGVADGEDRYVFARLVGDVPLDQPGGFRALLNSFLPRKRAIAQLLLRDADDRVLLCQLTYKRDWDLPGGIVEVGESPQQAASREVKEELDLDVPPGELVLTDWMPPWGGWDDAVCLVFDGGVIDPSRLDAVVRQEREIRDVALCTPEQVRERTADFTARRVASALASVRAGAGAAYVEGGG</sequence>
<keyword evidence="12" id="KW-0934">Plastid</keyword>
<keyword evidence="11" id="KW-0320">Glycogen biosynthesis</keyword>
<dbReference type="AlphaFoldDB" id="A0A9P9Z8N0"/>
<dbReference type="Gene3D" id="2.60.40.10">
    <property type="entry name" value="Immunoglobulins"/>
    <property type="match status" value="2"/>
</dbReference>
<keyword evidence="10" id="KW-0378">Hydrolase</keyword>
<comment type="subcellular location">
    <subcellularLocation>
        <location evidence="2">Plastid</location>
        <location evidence="2">Amyloplast</location>
    </subcellularLocation>
</comment>
<proteinExistence type="inferred from homology"/>
<dbReference type="OrthoDB" id="1740265at2759"/>
<dbReference type="EMBL" id="JAMQYH010000029">
    <property type="protein sequence ID" value="KAJ1684374.1"/>
    <property type="molecule type" value="Genomic_DNA"/>
</dbReference>
<evidence type="ECO:0000256" key="5">
    <source>
        <dbReference type="ARBA" id="ARBA00009000"/>
    </source>
</evidence>
<reference evidence="16" key="1">
    <citation type="journal article" date="2022" name="Cell">
        <title>Repeat-based holocentromeres influence genome architecture and karyotype evolution.</title>
        <authorList>
            <person name="Hofstatter P.G."/>
            <person name="Thangavel G."/>
            <person name="Lux T."/>
            <person name="Neumann P."/>
            <person name="Vondrak T."/>
            <person name="Novak P."/>
            <person name="Zhang M."/>
            <person name="Costa L."/>
            <person name="Castellani M."/>
            <person name="Scott A."/>
            <person name="Toegelov H."/>
            <person name="Fuchs J."/>
            <person name="Mata-Sucre Y."/>
            <person name="Dias Y."/>
            <person name="Vanzela A.L.L."/>
            <person name="Huettel B."/>
            <person name="Almeida C.C.S."/>
            <person name="Simkova H."/>
            <person name="Souza G."/>
            <person name="Pedrosa-Harand A."/>
            <person name="Macas J."/>
            <person name="Mayer K.F.X."/>
            <person name="Houben A."/>
            <person name="Marques A."/>
        </authorList>
    </citation>
    <scope>NUCLEOTIDE SEQUENCE</scope>
    <source>
        <strain evidence="16">RhyBre1mFocal</strain>
    </source>
</reference>
<protein>
    <recommendedName>
        <fullName evidence="6">1,4-alpha-glucan branching enzyme</fullName>
        <ecNumber evidence="6">2.4.1.18</ecNumber>
    </recommendedName>
</protein>
<dbReference type="EC" id="2.4.1.18" evidence="6"/>
<dbReference type="GO" id="GO:0003844">
    <property type="term" value="F:1,4-alpha-glucan branching enzyme activity"/>
    <property type="evidence" value="ECO:0007669"/>
    <property type="project" value="UniProtKB-EC"/>
</dbReference>
<feature type="compositionally biased region" description="Basic and acidic residues" evidence="14">
    <location>
        <begin position="752"/>
        <end position="772"/>
    </location>
</feature>
<dbReference type="CDD" id="cd11322">
    <property type="entry name" value="AmyAc_Glg_BE"/>
    <property type="match status" value="1"/>
</dbReference>
<feature type="compositionally biased region" description="Basic residues" evidence="14">
    <location>
        <begin position="736"/>
        <end position="751"/>
    </location>
</feature>
<dbReference type="CDD" id="cd02855">
    <property type="entry name" value="E_set_GBE_prok_N"/>
    <property type="match status" value="1"/>
</dbReference>
<feature type="region of interest" description="Disordered" evidence="14">
    <location>
        <begin position="723"/>
        <end position="793"/>
    </location>
</feature>
<dbReference type="InterPro" id="IPR000086">
    <property type="entry name" value="NUDIX_hydrolase_dom"/>
</dbReference>
<dbReference type="InterPro" id="IPR006047">
    <property type="entry name" value="GH13_cat_dom"/>
</dbReference>
<dbReference type="InterPro" id="IPR017853">
    <property type="entry name" value="GH"/>
</dbReference>
<evidence type="ECO:0000313" key="17">
    <source>
        <dbReference type="Proteomes" id="UP001151287"/>
    </source>
</evidence>
<dbReference type="InterPro" id="IPR013783">
    <property type="entry name" value="Ig-like_fold"/>
</dbReference>
<dbReference type="InterPro" id="IPR020476">
    <property type="entry name" value="Nudix_hydrolase"/>
</dbReference>
<dbReference type="PROSITE" id="PS00893">
    <property type="entry name" value="NUDIX_BOX"/>
    <property type="match status" value="1"/>
</dbReference>
<dbReference type="Gene3D" id="2.60.40.1180">
    <property type="entry name" value="Golgi alpha-mannosidase II"/>
    <property type="match status" value="1"/>
</dbReference>
<organism evidence="16 17">
    <name type="scientific">Rhynchospora breviuscula</name>
    <dbReference type="NCBI Taxonomy" id="2022672"/>
    <lineage>
        <taxon>Eukaryota</taxon>
        <taxon>Viridiplantae</taxon>
        <taxon>Streptophyta</taxon>
        <taxon>Embryophyta</taxon>
        <taxon>Tracheophyta</taxon>
        <taxon>Spermatophyta</taxon>
        <taxon>Magnoliopsida</taxon>
        <taxon>Liliopsida</taxon>
        <taxon>Poales</taxon>
        <taxon>Cyperaceae</taxon>
        <taxon>Cyperoideae</taxon>
        <taxon>Rhynchosporeae</taxon>
        <taxon>Rhynchospora</taxon>
    </lineage>
</organism>
<dbReference type="InterPro" id="IPR006048">
    <property type="entry name" value="A-amylase/branching_C"/>
</dbReference>
<dbReference type="InterPro" id="IPR013780">
    <property type="entry name" value="Glyco_hydro_b"/>
</dbReference>
<dbReference type="Pfam" id="PF02806">
    <property type="entry name" value="Alpha-amylase_C"/>
    <property type="match status" value="1"/>
</dbReference>
<evidence type="ECO:0000256" key="11">
    <source>
        <dbReference type="ARBA" id="ARBA00023056"/>
    </source>
</evidence>
<dbReference type="SUPFAM" id="SSF55811">
    <property type="entry name" value="Nudix"/>
    <property type="match status" value="1"/>
</dbReference>
<dbReference type="GO" id="GO:0009501">
    <property type="term" value="C:amyloplast"/>
    <property type="evidence" value="ECO:0007669"/>
    <property type="project" value="UniProtKB-SubCell"/>
</dbReference>
<dbReference type="InterPro" id="IPR014756">
    <property type="entry name" value="Ig_E-set"/>
</dbReference>
<dbReference type="InterPro" id="IPR015797">
    <property type="entry name" value="NUDIX_hydrolase-like_dom_sf"/>
</dbReference>
<dbReference type="NCBIfam" id="TIGR01515">
    <property type="entry name" value="branching_enzym"/>
    <property type="match status" value="1"/>
</dbReference>
<keyword evidence="7" id="KW-0321">Glycogen metabolism</keyword>
<evidence type="ECO:0000256" key="12">
    <source>
        <dbReference type="ARBA" id="ARBA00023234"/>
    </source>
</evidence>
<evidence type="ECO:0000256" key="9">
    <source>
        <dbReference type="ARBA" id="ARBA00022679"/>
    </source>
</evidence>
<comment type="pathway">
    <text evidence="3">Glycan biosynthesis; starch biosynthesis.</text>
</comment>
<dbReference type="PANTHER" id="PTHR43651">
    <property type="entry name" value="1,4-ALPHA-GLUCAN-BRANCHING ENZYME"/>
    <property type="match status" value="1"/>
</dbReference>
<keyword evidence="12" id="KW-0035">Amyloplast</keyword>
<dbReference type="SUPFAM" id="SSF51011">
    <property type="entry name" value="Glycosyl hydrolase domain"/>
    <property type="match status" value="1"/>
</dbReference>
<dbReference type="Pfam" id="PF02922">
    <property type="entry name" value="CBM_48"/>
    <property type="match status" value="1"/>
</dbReference>
<evidence type="ECO:0000256" key="14">
    <source>
        <dbReference type="SAM" id="MobiDB-lite"/>
    </source>
</evidence>
<evidence type="ECO:0000256" key="7">
    <source>
        <dbReference type="ARBA" id="ARBA00022600"/>
    </source>
</evidence>
<dbReference type="Gene3D" id="3.90.79.10">
    <property type="entry name" value="Nucleoside Triphosphate Pyrophosphohydrolase"/>
    <property type="match status" value="1"/>
</dbReference>
<feature type="compositionally biased region" description="Basic and acidic residues" evidence="14">
    <location>
        <begin position="723"/>
        <end position="735"/>
    </location>
</feature>
<dbReference type="InterPro" id="IPR006407">
    <property type="entry name" value="GlgB"/>
</dbReference>
<dbReference type="SUPFAM" id="SSF81296">
    <property type="entry name" value="E set domains"/>
    <property type="match status" value="2"/>
</dbReference>
<dbReference type="Pfam" id="PF00128">
    <property type="entry name" value="Alpha-amylase"/>
    <property type="match status" value="1"/>
</dbReference>
<dbReference type="FunFam" id="3.20.20.80:FF:000003">
    <property type="entry name" value="1,4-alpha-glucan branching enzyme GlgB"/>
    <property type="match status" value="1"/>
</dbReference>
<dbReference type="InterPro" id="IPR044143">
    <property type="entry name" value="GlgB_N_E_set_prok"/>
</dbReference>
<keyword evidence="9" id="KW-0808">Transferase</keyword>
<dbReference type="Gene3D" id="3.20.20.80">
    <property type="entry name" value="Glycosidases"/>
    <property type="match status" value="1"/>
</dbReference>
<dbReference type="SMART" id="SM00642">
    <property type="entry name" value="Aamy"/>
    <property type="match status" value="1"/>
</dbReference>
<dbReference type="PRINTS" id="PR00502">
    <property type="entry name" value="NUDIXFAMILY"/>
</dbReference>
<evidence type="ECO:0000256" key="2">
    <source>
        <dbReference type="ARBA" id="ARBA00004602"/>
    </source>
</evidence>
<dbReference type="Pfam" id="PF22019">
    <property type="entry name" value="GlgB_N"/>
    <property type="match status" value="1"/>
</dbReference>
<evidence type="ECO:0000256" key="4">
    <source>
        <dbReference type="ARBA" id="ARBA00004964"/>
    </source>
</evidence>
<evidence type="ECO:0000256" key="3">
    <source>
        <dbReference type="ARBA" id="ARBA00004727"/>
    </source>
</evidence>
<dbReference type="GO" id="GO:0005978">
    <property type="term" value="P:glycogen biosynthetic process"/>
    <property type="evidence" value="ECO:0007669"/>
    <property type="project" value="UniProtKB-KW"/>
</dbReference>
<evidence type="ECO:0000256" key="13">
    <source>
        <dbReference type="ARBA" id="ARBA00023277"/>
    </source>
</evidence>
<keyword evidence="8" id="KW-0328">Glycosyltransferase</keyword>